<dbReference type="AlphaFoldDB" id="A0A101LYS0"/>
<name>A0A101LYS0_PICGL</name>
<proteinExistence type="predicted"/>
<sequence length="45" mass="5404">MDWENGQRLSLGNRYFISLNWTHQLIFSVMNVYEAQPPVSFHLYT</sequence>
<organism evidence="1">
    <name type="scientific">Picea glauca</name>
    <name type="common">White spruce</name>
    <name type="synonym">Pinus glauca</name>
    <dbReference type="NCBI Taxonomy" id="3330"/>
    <lineage>
        <taxon>Eukaryota</taxon>
        <taxon>Viridiplantae</taxon>
        <taxon>Streptophyta</taxon>
        <taxon>Embryophyta</taxon>
        <taxon>Tracheophyta</taxon>
        <taxon>Spermatophyta</taxon>
        <taxon>Pinopsida</taxon>
        <taxon>Pinidae</taxon>
        <taxon>Conifers I</taxon>
        <taxon>Pinales</taxon>
        <taxon>Pinaceae</taxon>
        <taxon>Picea</taxon>
    </lineage>
</organism>
<dbReference type="EMBL" id="LKAM01000007">
    <property type="protein sequence ID" value="KUM47668.1"/>
    <property type="molecule type" value="Genomic_DNA"/>
</dbReference>
<geneLocation type="mitochondrion" evidence="1"/>
<accession>A0A101LYS0</accession>
<gene>
    <name evidence="1" type="ORF">ABT39_MTgene5855</name>
</gene>
<protein>
    <submittedName>
        <fullName evidence="1">Uncharacterized protein</fullName>
    </submittedName>
</protein>
<reference evidence="1" key="1">
    <citation type="journal article" date="2015" name="Genome Biol. Evol.">
        <title>Organellar Genomes of White Spruce (Picea glauca): Assembly and Annotation.</title>
        <authorList>
            <person name="Jackman S.D."/>
            <person name="Warren R.L."/>
            <person name="Gibb E.A."/>
            <person name="Vandervalk B.P."/>
            <person name="Mohamadi H."/>
            <person name="Chu J."/>
            <person name="Raymond A."/>
            <person name="Pleasance S."/>
            <person name="Coope R."/>
            <person name="Wildung M.R."/>
            <person name="Ritland C.E."/>
            <person name="Bousquet J."/>
            <person name="Jones S.J."/>
            <person name="Bohlmann J."/>
            <person name="Birol I."/>
        </authorList>
    </citation>
    <scope>NUCLEOTIDE SEQUENCE [LARGE SCALE GENOMIC DNA]</scope>
    <source>
        <tissue evidence="1">Flushing bud</tissue>
    </source>
</reference>
<evidence type="ECO:0000313" key="1">
    <source>
        <dbReference type="EMBL" id="KUM47668.1"/>
    </source>
</evidence>
<comment type="caution">
    <text evidence="1">The sequence shown here is derived from an EMBL/GenBank/DDBJ whole genome shotgun (WGS) entry which is preliminary data.</text>
</comment>
<keyword evidence="1" id="KW-0496">Mitochondrion</keyword>